<name>A0A5F8H053_MONDO</name>
<dbReference type="InterPro" id="IPR042848">
    <property type="entry name" value="Rpp38"/>
</dbReference>
<feature type="domain" description="Ribosomal protein eL8/eL30/eS12/Gadd45" evidence="2">
    <location>
        <begin position="222"/>
        <end position="301"/>
    </location>
</feature>
<dbReference type="GO" id="GO:0033204">
    <property type="term" value="F:ribonuclease P RNA binding"/>
    <property type="evidence" value="ECO:0000318"/>
    <property type="project" value="GO_Central"/>
</dbReference>
<keyword evidence="4" id="KW-1185">Reference proteome</keyword>
<evidence type="ECO:0000259" key="2">
    <source>
        <dbReference type="Pfam" id="PF01248"/>
    </source>
</evidence>
<evidence type="ECO:0000256" key="1">
    <source>
        <dbReference type="SAM" id="MobiDB-lite"/>
    </source>
</evidence>
<dbReference type="PANTHER" id="PTHR46948:SF1">
    <property type="entry name" value="RIBONUCLEASE P PROTEIN SUBUNIT P38"/>
    <property type="match status" value="1"/>
</dbReference>
<dbReference type="AlphaFoldDB" id="A0A5F8H053"/>
<dbReference type="Gene3D" id="3.30.1330.30">
    <property type="match status" value="1"/>
</dbReference>
<proteinExistence type="predicted"/>
<dbReference type="GO" id="GO:0001682">
    <property type="term" value="P:tRNA 5'-leader removal"/>
    <property type="evidence" value="ECO:0000318"/>
    <property type="project" value="GO_Central"/>
</dbReference>
<dbReference type="InParanoid" id="A0A5F8H053"/>
<sequence length="399" mass="45628">MPEDGSLRDSIGWLPCNRPVPGRKFLRPAEVHPERVWLLFNWLPVRGRRVFVLRFAQSLSLELRDFIFSFPFLFQEGEGCAHARFEVTSNVLPVVRKPVEGEEPWTVSWLPVFWCQRTFKMAAASGKGSIRKAKSFTVKTVLNNPYAVNWTTLDRDDMHFILQTLEERFKHVGLQKIENPKKKKRPISKRQTKEKDSIDNDEVPKKKETEVSQKVPGWTPIHVRKQLAIGINEVTRALEKNELLLVLVCKSVKPAMMTSHLIQLSVSRAIPACQVPRLSESIAPVIGLKCVLALGFKKNTEAFVEELKAIIPRVPSLHVPWLHDKTKDSLEDTDIETLETQDANVLETSFEELTKNKRKLVECQQDTSAVTLQPLKIKKLIPNPNKIKKPSKNKKTTLK</sequence>
<organism evidence="3 4">
    <name type="scientific">Monodelphis domestica</name>
    <name type="common">Gray short-tailed opossum</name>
    <dbReference type="NCBI Taxonomy" id="13616"/>
    <lineage>
        <taxon>Eukaryota</taxon>
        <taxon>Metazoa</taxon>
        <taxon>Chordata</taxon>
        <taxon>Craniata</taxon>
        <taxon>Vertebrata</taxon>
        <taxon>Euteleostomi</taxon>
        <taxon>Mammalia</taxon>
        <taxon>Metatheria</taxon>
        <taxon>Didelphimorphia</taxon>
        <taxon>Didelphidae</taxon>
        <taxon>Monodelphis</taxon>
    </lineage>
</organism>
<dbReference type="STRING" id="13616.ENSMODP00000052994"/>
<dbReference type="GO" id="GO:0001650">
    <property type="term" value="C:fibrillar center"/>
    <property type="evidence" value="ECO:0000318"/>
    <property type="project" value="GO_Central"/>
</dbReference>
<dbReference type="Ensembl" id="ENSMODT00000083107.1">
    <property type="protein sequence ID" value="ENSMODP00000052994.1"/>
    <property type="gene ID" value="ENSMODG00000024091.2"/>
</dbReference>
<dbReference type="GO" id="GO:0030681">
    <property type="term" value="C:multimeric ribonuclease P complex"/>
    <property type="evidence" value="ECO:0000318"/>
    <property type="project" value="GO_Central"/>
</dbReference>
<reference evidence="3" key="2">
    <citation type="submission" date="2025-08" db="UniProtKB">
        <authorList>
            <consortium name="Ensembl"/>
        </authorList>
    </citation>
    <scope>IDENTIFICATION</scope>
</reference>
<dbReference type="OMA" id="CQRENEM"/>
<dbReference type="GO" id="GO:0005655">
    <property type="term" value="C:nucleolar ribonuclease P complex"/>
    <property type="evidence" value="ECO:0007669"/>
    <property type="project" value="InterPro"/>
</dbReference>
<dbReference type="PANTHER" id="PTHR46948">
    <property type="entry name" value="RIBONUCLEASE P PROTEIN SUBUNIT P38"/>
    <property type="match status" value="1"/>
</dbReference>
<reference evidence="3 4" key="1">
    <citation type="journal article" date="2007" name="Nature">
        <title>Genome of the marsupial Monodelphis domestica reveals innovation in non-coding sequences.</title>
        <authorList>
            <person name="Mikkelsen T.S."/>
            <person name="Wakefield M.J."/>
            <person name="Aken B."/>
            <person name="Amemiya C.T."/>
            <person name="Chang J.L."/>
            <person name="Duke S."/>
            <person name="Garber M."/>
            <person name="Gentles A.J."/>
            <person name="Goodstadt L."/>
            <person name="Heger A."/>
            <person name="Jurka J."/>
            <person name="Kamal M."/>
            <person name="Mauceli E."/>
            <person name="Searle S.M."/>
            <person name="Sharpe T."/>
            <person name="Baker M.L."/>
            <person name="Batzer M.A."/>
            <person name="Benos P.V."/>
            <person name="Belov K."/>
            <person name="Clamp M."/>
            <person name="Cook A."/>
            <person name="Cuff J."/>
            <person name="Das R."/>
            <person name="Davidow L."/>
            <person name="Deakin J.E."/>
            <person name="Fazzari M.J."/>
            <person name="Glass J.L."/>
            <person name="Grabherr M."/>
            <person name="Greally J.M."/>
            <person name="Gu W."/>
            <person name="Hore T.A."/>
            <person name="Huttley G.A."/>
            <person name="Kleber M."/>
            <person name="Jirtle R.L."/>
            <person name="Koina E."/>
            <person name="Lee J.T."/>
            <person name="Mahony S."/>
            <person name="Marra M.A."/>
            <person name="Miller R.D."/>
            <person name="Nicholls R.D."/>
            <person name="Oda M."/>
            <person name="Papenfuss A.T."/>
            <person name="Parra Z.E."/>
            <person name="Pollock D.D."/>
            <person name="Ray D.A."/>
            <person name="Schein J.E."/>
            <person name="Speed T.P."/>
            <person name="Thompson K."/>
            <person name="VandeBerg J.L."/>
            <person name="Wade C.M."/>
            <person name="Walker J.A."/>
            <person name="Waters P.D."/>
            <person name="Webber C."/>
            <person name="Weidman J.R."/>
            <person name="Xie X."/>
            <person name="Zody M.C."/>
            <person name="Baldwin J."/>
            <person name="Abdouelleil A."/>
            <person name="Abdulkadir J."/>
            <person name="Abebe A."/>
            <person name="Abera B."/>
            <person name="Abreu J."/>
            <person name="Acer S.C."/>
            <person name="Aftuck L."/>
            <person name="Alexander A."/>
            <person name="An P."/>
            <person name="Anderson E."/>
            <person name="Anderson S."/>
            <person name="Arachi H."/>
            <person name="Azer M."/>
            <person name="Bachantsang P."/>
            <person name="Barry A."/>
            <person name="Bayul T."/>
            <person name="Berlin A."/>
            <person name="Bessette D."/>
            <person name="Bloom T."/>
            <person name="Bloom T."/>
            <person name="Boguslavskiy L."/>
            <person name="Bonnet C."/>
            <person name="Boukhgalter B."/>
            <person name="Bourzgui I."/>
            <person name="Brown A."/>
            <person name="Cahill P."/>
            <person name="Channer S."/>
            <person name="Cheshatsang Y."/>
            <person name="Chuda L."/>
            <person name="Citroen M."/>
            <person name="Collymore A."/>
            <person name="Cooke P."/>
            <person name="Costello M."/>
            <person name="D'Aco K."/>
            <person name="Daza R."/>
            <person name="De Haan G."/>
            <person name="DeGray S."/>
            <person name="DeMaso C."/>
            <person name="Dhargay N."/>
            <person name="Dooley K."/>
            <person name="Dooley E."/>
            <person name="Doricent M."/>
            <person name="Dorje P."/>
            <person name="Dorjee K."/>
            <person name="Dupes A."/>
            <person name="Elong R."/>
            <person name="Falk J."/>
            <person name="Farina A."/>
            <person name="Faro S."/>
            <person name="Ferguson D."/>
            <person name="Fisher S."/>
            <person name="Foley C.D."/>
            <person name="Franke A."/>
            <person name="Friedrich D."/>
            <person name="Gadbois L."/>
            <person name="Gearin G."/>
            <person name="Gearin C.R."/>
            <person name="Giannoukos G."/>
            <person name="Goode T."/>
            <person name="Graham J."/>
            <person name="Grandbois E."/>
            <person name="Grewal S."/>
            <person name="Gyaltsen K."/>
            <person name="Hafez N."/>
            <person name="Hagos B."/>
            <person name="Hall J."/>
            <person name="Henson C."/>
            <person name="Hollinger A."/>
            <person name="Honan T."/>
            <person name="Huard M.D."/>
            <person name="Hughes L."/>
            <person name="Hurhula B."/>
            <person name="Husby M.E."/>
            <person name="Kamat A."/>
            <person name="Kanga B."/>
            <person name="Kashin S."/>
            <person name="Khazanovich D."/>
            <person name="Kisner P."/>
            <person name="Lance K."/>
            <person name="Lara M."/>
            <person name="Lee W."/>
            <person name="Lennon N."/>
            <person name="Letendre F."/>
            <person name="LeVine R."/>
            <person name="Lipovsky A."/>
            <person name="Liu X."/>
            <person name="Liu J."/>
            <person name="Liu S."/>
            <person name="Lokyitsang T."/>
            <person name="Lokyitsang Y."/>
            <person name="Lubonja R."/>
            <person name="Lui A."/>
            <person name="MacDonald P."/>
            <person name="Magnisalis V."/>
            <person name="Maru K."/>
            <person name="Matthews C."/>
            <person name="McCusker W."/>
            <person name="McDonough S."/>
            <person name="Mehta T."/>
            <person name="Meldrim J."/>
            <person name="Meneus L."/>
            <person name="Mihai O."/>
            <person name="Mihalev A."/>
            <person name="Mihova T."/>
            <person name="Mittelman R."/>
            <person name="Mlenga V."/>
            <person name="Montmayeur A."/>
            <person name="Mulrain L."/>
            <person name="Navidi A."/>
            <person name="Naylor J."/>
            <person name="Negash T."/>
            <person name="Nguyen T."/>
            <person name="Nguyen N."/>
            <person name="Nicol R."/>
            <person name="Norbu C."/>
            <person name="Norbu N."/>
            <person name="Novod N."/>
            <person name="O'Neill B."/>
            <person name="Osman S."/>
            <person name="Markiewicz E."/>
            <person name="Oyono O.L."/>
            <person name="Patti C."/>
            <person name="Phunkhang P."/>
            <person name="Pierre F."/>
            <person name="Priest M."/>
            <person name="Raghuraman S."/>
            <person name="Rege F."/>
            <person name="Reyes R."/>
            <person name="Rise C."/>
            <person name="Rogov P."/>
            <person name="Ross K."/>
            <person name="Ryan E."/>
            <person name="Settipalli S."/>
            <person name="Shea T."/>
            <person name="Sherpa N."/>
            <person name="Shi L."/>
            <person name="Shih D."/>
            <person name="Sparrow T."/>
            <person name="Spaulding J."/>
            <person name="Stalker J."/>
            <person name="Stange-Thomann N."/>
            <person name="Stavropoulos S."/>
            <person name="Stone C."/>
            <person name="Strader C."/>
            <person name="Tesfaye S."/>
            <person name="Thomson T."/>
            <person name="Thoulutsang Y."/>
            <person name="Thoulutsang D."/>
            <person name="Topham K."/>
            <person name="Topping I."/>
            <person name="Tsamla T."/>
            <person name="Vassiliev H."/>
            <person name="Vo A."/>
            <person name="Wangchuk T."/>
            <person name="Wangdi T."/>
            <person name="Weiand M."/>
            <person name="Wilkinson J."/>
            <person name="Wilson A."/>
            <person name="Yadav S."/>
            <person name="Young G."/>
            <person name="Yu Q."/>
            <person name="Zembek L."/>
            <person name="Zhong D."/>
            <person name="Zimmer A."/>
            <person name="Zwirko Z."/>
            <person name="Jaffe D.B."/>
            <person name="Alvarez P."/>
            <person name="Brockman W."/>
            <person name="Butler J."/>
            <person name="Chin C."/>
            <person name="Gnerre S."/>
            <person name="MacCallum I."/>
            <person name="Graves J.A."/>
            <person name="Ponting C.P."/>
            <person name="Breen M."/>
            <person name="Samollow P.B."/>
            <person name="Lander E.S."/>
            <person name="Lindblad-Toh K."/>
        </authorList>
    </citation>
    <scope>NUCLEOTIDE SEQUENCE [LARGE SCALE GENOMIC DNA]</scope>
</reference>
<dbReference type="Bgee" id="ENSMODG00000024091">
    <property type="expression patterns" value="Expressed in spermatocyte and 20 other cell types or tissues"/>
</dbReference>
<feature type="region of interest" description="Disordered" evidence="1">
    <location>
        <begin position="179"/>
        <end position="211"/>
    </location>
</feature>
<evidence type="ECO:0000313" key="3">
    <source>
        <dbReference type="Ensembl" id="ENSMODP00000052994.1"/>
    </source>
</evidence>
<dbReference type="Pfam" id="PF01248">
    <property type="entry name" value="Ribosomal_L7Ae"/>
    <property type="match status" value="1"/>
</dbReference>
<accession>A0A5F8H053</accession>
<reference evidence="3" key="3">
    <citation type="submission" date="2025-09" db="UniProtKB">
        <authorList>
            <consortium name="Ensembl"/>
        </authorList>
    </citation>
    <scope>IDENTIFICATION</scope>
</reference>
<dbReference type="FunCoup" id="A0A5F8H053">
    <property type="interactions" value="798"/>
</dbReference>
<dbReference type="GO" id="GO:0000172">
    <property type="term" value="C:ribonuclease MRP complex"/>
    <property type="evidence" value="ECO:0007669"/>
    <property type="project" value="InterPro"/>
</dbReference>
<dbReference type="SUPFAM" id="SSF55315">
    <property type="entry name" value="L30e-like"/>
    <property type="match status" value="1"/>
</dbReference>
<dbReference type="InterPro" id="IPR004038">
    <property type="entry name" value="Ribosomal_eL8/eL30/eS12/Gad45"/>
</dbReference>
<dbReference type="Proteomes" id="UP000002280">
    <property type="component" value="Chromosome 8"/>
</dbReference>
<evidence type="ECO:0000313" key="4">
    <source>
        <dbReference type="Proteomes" id="UP000002280"/>
    </source>
</evidence>
<feature type="compositionally biased region" description="Basic residues" evidence="1">
    <location>
        <begin position="181"/>
        <end position="190"/>
    </location>
</feature>
<protein>
    <recommendedName>
        <fullName evidence="2">Ribosomal protein eL8/eL30/eS12/Gadd45 domain-containing protein</fullName>
    </recommendedName>
</protein>
<dbReference type="GeneTree" id="ENSGT00390000007526"/>
<dbReference type="InterPro" id="IPR029064">
    <property type="entry name" value="Ribosomal_eL30-like_sf"/>
</dbReference>
<feature type="compositionally biased region" description="Basic and acidic residues" evidence="1">
    <location>
        <begin position="191"/>
        <end position="211"/>
    </location>
</feature>